<evidence type="ECO:0000313" key="1">
    <source>
        <dbReference type="EMBL" id="KAI4348898.1"/>
    </source>
</evidence>
<protein>
    <submittedName>
        <fullName evidence="1">Uncharacterized protein</fullName>
    </submittedName>
</protein>
<proteinExistence type="predicted"/>
<dbReference type="Proteomes" id="UP000828941">
    <property type="component" value="Chromosome 4"/>
</dbReference>
<evidence type="ECO:0000313" key="2">
    <source>
        <dbReference type="Proteomes" id="UP000828941"/>
    </source>
</evidence>
<name>A0ACB9PK36_BAUVA</name>
<keyword evidence="2" id="KW-1185">Reference proteome</keyword>
<comment type="caution">
    <text evidence="1">The sequence shown here is derived from an EMBL/GenBank/DDBJ whole genome shotgun (WGS) entry which is preliminary data.</text>
</comment>
<dbReference type="EMBL" id="CM039429">
    <property type="protein sequence ID" value="KAI4348898.1"/>
    <property type="molecule type" value="Genomic_DNA"/>
</dbReference>
<sequence>MIGLNKLGTALTVIIAVTLTALVLEIIYVLWRRQRFCEVNESDLTREASCFPSEELLYFLCWKKNKSRVEPREASLPNSASSCSPPELEEQVMKWQCLYGPSRMLFTIKEEEEREGLEMESEYSASASAEIEFDTVVKTNRACFSEPVGTVEQNLREGEVAVTIELNETTPFWTPCGSPSYYTPSSSPLHEIIPSDCQRHLAPVLESQDCMCFRSRLEAREK</sequence>
<reference evidence="1 2" key="1">
    <citation type="journal article" date="2022" name="DNA Res.">
        <title>Chromosomal-level genome assembly of the orchid tree Bauhinia variegata (Leguminosae; Cercidoideae) supports the allotetraploid origin hypothesis of Bauhinia.</title>
        <authorList>
            <person name="Zhong Y."/>
            <person name="Chen Y."/>
            <person name="Zheng D."/>
            <person name="Pang J."/>
            <person name="Liu Y."/>
            <person name="Luo S."/>
            <person name="Meng S."/>
            <person name="Qian L."/>
            <person name="Wei D."/>
            <person name="Dai S."/>
            <person name="Zhou R."/>
        </authorList>
    </citation>
    <scope>NUCLEOTIDE SEQUENCE [LARGE SCALE GENOMIC DNA]</scope>
    <source>
        <strain evidence="1">BV-YZ2020</strain>
    </source>
</reference>
<organism evidence="1 2">
    <name type="scientific">Bauhinia variegata</name>
    <name type="common">Purple orchid tree</name>
    <name type="synonym">Phanera variegata</name>
    <dbReference type="NCBI Taxonomy" id="167791"/>
    <lineage>
        <taxon>Eukaryota</taxon>
        <taxon>Viridiplantae</taxon>
        <taxon>Streptophyta</taxon>
        <taxon>Embryophyta</taxon>
        <taxon>Tracheophyta</taxon>
        <taxon>Spermatophyta</taxon>
        <taxon>Magnoliopsida</taxon>
        <taxon>eudicotyledons</taxon>
        <taxon>Gunneridae</taxon>
        <taxon>Pentapetalae</taxon>
        <taxon>rosids</taxon>
        <taxon>fabids</taxon>
        <taxon>Fabales</taxon>
        <taxon>Fabaceae</taxon>
        <taxon>Cercidoideae</taxon>
        <taxon>Cercideae</taxon>
        <taxon>Bauhiniinae</taxon>
        <taxon>Bauhinia</taxon>
    </lineage>
</organism>
<accession>A0ACB9PK36</accession>
<gene>
    <name evidence="1" type="ORF">L6164_009564</name>
</gene>